<reference evidence="2" key="1">
    <citation type="submission" date="2016-11" db="UniProtKB">
        <authorList>
            <consortium name="WormBaseParasite"/>
        </authorList>
    </citation>
    <scope>IDENTIFICATION</scope>
</reference>
<proteinExistence type="predicted"/>
<sequence length="143" mass="16311">MNRYNICNVVAADIGLAASKVQCSCNDTFELVLEPGKVRKFHLLCAKFPYTTSTKLKPDLYVNANYCKLYSAFHNYRTPPICCSNSRPSVSNLNLINTYKKQNKNLFLSMTGSILLHSSETLVLKRHMHMEKRENCLSPFRSP</sequence>
<accession>A0A1I7WFQ8</accession>
<protein>
    <submittedName>
        <fullName evidence="2">Transposase</fullName>
    </submittedName>
</protein>
<evidence type="ECO:0000313" key="2">
    <source>
        <dbReference type="WBParaSite" id="Hba_03814"/>
    </source>
</evidence>
<evidence type="ECO:0000313" key="1">
    <source>
        <dbReference type="Proteomes" id="UP000095283"/>
    </source>
</evidence>
<keyword evidence="1" id="KW-1185">Reference proteome</keyword>
<organism evidence="1 2">
    <name type="scientific">Heterorhabditis bacteriophora</name>
    <name type="common">Entomopathogenic nematode worm</name>
    <dbReference type="NCBI Taxonomy" id="37862"/>
    <lineage>
        <taxon>Eukaryota</taxon>
        <taxon>Metazoa</taxon>
        <taxon>Ecdysozoa</taxon>
        <taxon>Nematoda</taxon>
        <taxon>Chromadorea</taxon>
        <taxon>Rhabditida</taxon>
        <taxon>Rhabditina</taxon>
        <taxon>Rhabditomorpha</taxon>
        <taxon>Strongyloidea</taxon>
        <taxon>Heterorhabditidae</taxon>
        <taxon>Heterorhabditis</taxon>
    </lineage>
</organism>
<dbReference type="Proteomes" id="UP000095283">
    <property type="component" value="Unplaced"/>
</dbReference>
<dbReference type="AlphaFoldDB" id="A0A1I7WFQ8"/>
<dbReference type="WBParaSite" id="Hba_03814">
    <property type="protein sequence ID" value="Hba_03814"/>
    <property type="gene ID" value="Hba_03814"/>
</dbReference>
<name>A0A1I7WFQ8_HETBA</name>